<dbReference type="GO" id="GO:0007094">
    <property type="term" value="P:mitotic spindle assembly checkpoint signaling"/>
    <property type="evidence" value="ECO:0007669"/>
    <property type="project" value="TreeGrafter"/>
</dbReference>
<dbReference type="Gene3D" id="3.30.900.10">
    <property type="entry name" value="HORMA domain"/>
    <property type="match status" value="1"/>
</dbReference>
<dbReference type="GO" id="GO:0005737">
    <property type="term" value="C:cytoplasm"/>
    <property type="evidence" value="ECO:0007669"/>
    <property type="project" value="TreeGrafter"/>
</dbReference>
<dbReference type="PROSITE" id="PS50815">
    <property type="entry name" value="HORMA"/>
    <property type="match status" value="1"/>
</dbReference>
<comment type="similarity">
    <text evidence="2">Belongs to the MAD2 family.</text>
</comment>
<evidence type="ECO:0000259" key="7">
    <source>
        <dbReference type="PROSITE" id="PS50815"/>
    </source>
</evidence>
<comment type="subcellular location">
    <subcellularLocation>
        <location evidence="1">Nucleus</location>
    </subcellularLocation>
</comment>
<dbReference type="GO" id="GO:0051301">
    <property type="term" value="P:cell division"/>
    <property type="evidence" value="ECO:0007669"/>
    <property type="project" value="UniProtKB-KW"/>
</dbReference>
<reference evidence="8" key="1">
    <citation type="submission" date="2014-11" db="EMBL/GenBank/DDBJ databases">
        <authorList>
            <person name="Otto D Thomas"/>
            <person name="Naeem Raeece"/>
        </authorList>
    </citation>
    <scope>NUCLEOTIDE SEQUENCE</scope>
</reference>
<feature type="domain" description="HORMA" evidence="7">
    <location>
        <begin position="11"/>
        <end position="192"/>
    </location>
</feature>
<evidence type="ECO:0000313" key="8">
    <source>
        <dbReference type="EMBL" id="CEM34513.1"/>
    </source>
</evidence>
<dbReference type="GO" id="GO:0000776">
    <property type="term" value="C:kinetochore"/>
    <property type="evidence" value="ECO:0007669"/>
    <property type="project" value="TreeGrafter"/>
</dbReference>
<dbReference type="PANTHER" id="PTHR11842">
    <property type="entry name" value="MITOTIC SPINDLE ASSEMBLY CHECKPOINT PROTEIN MAD2"/>
    <property type="match status" value="1"/>
</dbReference>
<evidence type="ECO:0000256" key="1">
    <source>
        <dbReference type="ARBA" id="ARBA00004123"/>
    </source>
</evidence>
<organism evidence="8">
    <name type="scientific">Chromera velia CCMP2878</name>
    <dbReference type="NCBI Taxonomy" id="1169474"/>
    <lineage>
        <taxon>Eukaryota</taxon>
        <taxon>Sar</taxon>
        <taxon>Alveolata</taxon>
        <taxon>Colpodellida</taxon>
        <taxon>Chromeraceae</taxon>
        <taxon>Chromera</taxon>
    </lineage>
</organism>
<dbReference type="VEuPathDB" id="CryptoDB:Cvel_23453"/>
<dbReference type="InterPro" id="IPR003511">
    <property type="entry name" value="HORMA_dom"/>
</dbReference>
<keyword evidence="5" id="KW-0539">Nucleus</keyword>
<name>A0A0G4GUQ3_9ALVE</name>
<dbReference type="Pfam" id="PF02301">
    <property type="entry name" value="HORMA"/>
    <property type="match status" value="1"/>
</dbReference>
<dbReference type="AlphaFoldDB" id="A0A0G4GUQ3"/>
<evidence type="ECO:0000256" key="5">
    <source>
        <dbReference type="ARBA" id="ARBA00023242"/>
    </source>
</evidence>
<evidence type="ECO:0000256" key="3">
    <source>
        <dbReference type="ARBA" id="ARBA00022618"/>
    </source>
</evidence>
<proteinExistence type="inferred from homology"/>
<keyword evidence="6" id="KW-0131">Cell cycle</keyword>
<accession>A0A0G4GUQ3</accession>
<dbReference type="EMBL" id="CDMZ01001567">
    <property type="protein sequence ID" value="CEM34513.1"/>
    <property type="molecule type" value="Genomic_DNA"/>
</dbReference>
<dbReference type="InterPro" id="IPR045091">
    <property type="entry name" value="Mad2-like"/>
</dbReference>
<gene>
    <name evidence="8" type="ORF">Cvel_23453</name>
</gene>
<dbReference type="PANTHER" id="PTHR11842:SF11">
    <property type="entry name" value="MITOTIC SPINDLE ASSEMBLY CHECKPOINT PROTEIN MAD2A"/>
    <property type="match status" value="1"/>
</dbReference>
<sequence length="205" mass="23553">MTTQAAAITLKGSTAIVTEFFKASLSSILYQRGVFEEKDFETVTKYDTVLKMLINEEVNEYVTGILEKASVWLQRGQLKKFVVVLQGLHSKKALERWEFNIECDPEATDKTKVHKSPKQIKQEIQMLIKQILSTNSFLPCLNEPLFFEIQSYVDKDSDSQGWVETERVEIANAQEIRLRSFNTKIHKVEGAVAFQEEEEDLDDPN</sequence>
<dbReference type="GO" id="GO:0005654">
    <property type="term" value="C:nucleoplasm"/>
    <property type="evidence" value="ECO:0007669"/>
    <property type="project" value="TreeGrafter"/>
</dbReference>
<keyword evidence="3" id="KW-0132">Cell division</keyword>
<dbReference type="InterPro" id="IPR036570">
    <property type="entry name" value="HORMA_dom_sf"/>
</dbReference>
<dbReference type="SUPFAM" id="SSF56019">
    <property type="entry name" value="The spindle assembly checkpoint protein mad2"/>
    <property type="match status" value="1"/>
</dbReference>
<evidence type="ECO:0000256" key="4">
    <source>
        <dbReference type="ARBA" id="ARBA00022776"/>
    </source>
</evidence>
<evidence type="ECO:0000256" key="6">
    <source>
        <dbReference type="ARBA" id="ARBA00023306"/>
    </source>
</evidence>
<protein>
    <recommendedName>
        <fullName evidence="7">HORMA domain-containing protein</fullName>
    </recommendedName>
</protein>
<keyword evidence="4" id="KW-0498">Mitosis</keyword>
<evidence type="ECO:0000256" key="2">
    <source>
        <dbReference type="ARBA" id="ARBA00010348"/>
    </source>
</evidence>